<reference evidence="5" key="1">
    <citation type="journal article" date="2019" name="Int. J. Syst. Evol. Microbiol.">
        <title>The Global Catalogue of Microorganisms (GCM) 10K type strain sequencing project: providing services to taxonomists for standard genome sequencing and annotation.</title>
        <authorList>
            <consortium name="The Broad Institute Genomics Platform"/>
            <consortium name="The Broad Institute Genome Sequencing Center for Infectious Disease"/>
            <person name="Wu L."/>
            <person name="Ma J."/>
        </authorList>
    </citation>
    <scope>NUCLEOTIDE SEQUENCE [LARGE SCALE GENOMIC DNA]</scope>
    <source>
        <strain evidence="5">JCM 16002</strain>
    </source>
</reference>
<evidence type="ECO:0000256" key="1">
    <source>
        <dbReference type="ARBA" id="ARBA00022801"/>
    </source>
</evidence>
<comment type="caution">
    <text evidence="4">The sequence shown here is derived from an EMBL/GenBank/DDBJ whole genome shotgun (WGS) entry which is preliminary data.</text>
</comment>
<dbReference type="InterPro" id="IPR053465">
    <property type="entry name" value="Sortase_Class_E"/>
</dbReference>
<dbReference type="Gene3D" id="2.40.260.10">
    <property type="entry name" value="Sortase"/>
    <property type="match status" value="1"/>
</dbReference>
<protein>
    <submittedName>
        <fullName evidence="4">Class E sortase</fullName>
    </submittedName>
</protein>
<feature type="transmembrane region" description="Helical" evidence="3">
    <location>
        <begin position="7"/>
        <end position="29"/>
    </location>
</feature>
<keyword evidence="3" id="KW-0472">Membrane</keyword>
<evidence type="ECO:0000256" key="2">
    <source>
        <dbReference type="SAM" id="MobiDB-lite"/>
    </source>
</evidence>
<evidence type="ECO:0000313" key="5">
    <source>
        <dbReference type="Proteomes" id="UP001500383"/>
    </source>
</evidence>
<dbReference type="InterPro" id="IPR042003">
    <property type="entry name" value="Sortase_E"/>
</dbReference>
<dbReference type="SUPFAM" id="SSF63817">
    <property type="entry name" value="Sortase"/>
    <property type="match status" value="1"/>
</dbReference>
<proteinExistence type="predicted"/>
<keyword evidence="3" id="KW-1133">Transmembrane helix</keyword>
<gene>
    <name evidence="4" type="ORF">GCM10009831_29750</name>
</gene>
<sequence>MTRAAGVVGEVLVTLGVVLALFVVYQVWWTDLGAARAQSAADAELDQRWGGQDNPRGRGTGVDDGDPGLSGLADGTAFARLYIPAFGSDYRFAVVSGTSDAALETGPGHYTETQDPGEPGNFAVAGHRVGRGSPFNDLDALRSCDALVYATADRWLVYRVLPVDAPDRASARARAAECLPTDLADRATSGMYEGLSGVSVVRPEDVWVIDAVPGRAEPASPDLLPLATLTTCHPQYSAAERLVVHAVLERSEARVPGEVPAELGGR</sequence>
<dbReference type="InterPro" id="IPR005754">
    <property type="entry name" value="Sortase"/>
</dbReference>
<evidence type="ECO:0000313" key="4">
    <source>
        <dbReference type="EMBL" id="GAA1717764.1"/>
    </source>
</evidence>
<accession>A0ABP4V4J6</accession>
<dbReference type="Proteomes" id="UP001500383">
    <property type="component" value="Unassembled WGS sequence"/>
</dbReference>
<dbReference type="CDD" id="cd05830">
    <property type="entry name" value="Sortase_E"/>
    <property type="match status" value="1"/>
</dbReference>
<keyword evidence="3" id="KW-0812">Transmembrane</keyword>
<dbReference type="EMBL" id="BAAAQG010000015">
    <property type="protein sequence ID" value="GAA1717764.1"/>
    <property type="molecule type" value="Genomic_DNA"/>
</dbReference>
<name>A0ABP4V4J6_9ACTN</name>
<dbReference type="RefSeq" id="WP_338404141.1">
    <property type="nucleotide sequence ID" value="NZ_BAAAQG010000015.1"/>
</dbReference>
<keyword evidence="5" id="KW-1185">Reference proteome</keyword>
<dbReference type="Pfam" id="PF04203">
    <property type="entry name" value="Sortase"/>
    <property type="match status" value="1"/>
</dbReference>
<dbReference type="InterPro" id="IPR023365">
    <property type="entry name" value="Sortase_dom-sf"/>
</dbReference>
<feature type="region of interest" description="Disordered" evidence="2">
    <location>
        <begin position="43"/>
        <end position="68"/>
    </location>
</feature>
<dbReference type="NCBIfam" id="NF033747">
    <property type="entry name" value="class_E_sortase"/>
    <property type="match status" value="1"/>
</dbReference>
<keyword evidence="1" id="KW-0378">Hydrolase</keyword>
<evidence type="ECO:0000256" key="3">
    <source>
        <dbReference type="SAM" id="Phobius"/>
    </source>
</evidence>
<organism evidence="4 5">
    <name type="scientific">Dietzia cercidiphylli</name>
    <dbReference type="NCBI Taxonomy" id="498199"/>
    <lineage>
        <taxon>Bacteria</taxon>
        <taxon>Bacillati</taxon>
        <taxon>Actinomycetota</taxon>
        <taxon>Actinomycetes</taxon>
        <taxon>Mycobacteriales</taxon>
        <taxon>Dietziaceae</taxon>
        <taxon>Dietzia</taxon>
    </lineage>
</organism>